<dbReference type="InterPro" id="IPR051534">
    <property type="entry name" value="CBASS_pafABC_assoc_protein"/>
</dbReference>
<dbReference type="EMBL" id="DF968182">
    <property type="protein sequence ID" value="GAP44191.1"/>
    <property type="molecule type" value="Genomic_DNA"/>
</dbReference>
<dbReference type="SUPFAM" id="SSF46785">
    <property type="entry name" value="Winged helix' DNA-binding domain"/>
    <property type="match status" value="1"/>
</dbReference>
<dbReference type="STRING" id="1678841.TBC1_112355"/>
<gene>
    <name evidence="4" type="ORF">TBC1_112355</name>
</gene>
<organism evidence="4">
    <name type="scientific">Lentimicrobium saccharophilum</name>
    <dbReference type="NCBI Taxonomy" id="1678841"/>
    <lineage>
        <taxon>Bacteria</taxon>
        <taxon>Pseudomonadati</taxon>
        <taxon>Bacteroidota</taxon>
        <taxon>Bacteroidia</taxon>
        <taxon>Bacteroidales</taxon>
        <taxon>Lentimicrobiaceae</taxon>
        <taxon>Lentimicrobium</taxon>
    </lineage>
</organism>
<name>A0A0S7C5R7_9BACT</name>
<dbReference type="InterPro" id="IPR001034">
    <property type="entry name" value="DeoR_HTH"/>
</dbReference>
<keyword evidence="5" id="KW-1185">Reference proteome</keyword>
<keyword evidence="2" id="KW-0804">Transcription</keyword>
<dbReference type="InterPro" id="IPR036388">
    <property type="entry name" value="WH-like_DNA-bd_sf"/>
</dbReference>
<reference evidence="4" key="1">
    <citation type="journal article" date="2015" name="Genome Announc.">
        <title>Draft Genome Sequence of Bacteroidales Strain TBC1, a Novel Isolate from a Methanogenic Wastewater Treatment System.</title>
        <authorList>
            <person name="Tourlousse D.M."/>
            <person name="Matsuura N."/>
            <person name="Sun L."/>
            <person name="Toyonaga M."/>
            <person name="Kuroda K."/>
            <person name="Ohashi A."/>
            <person name="Cruz R."/>
            <person name="Yamaguchi T."/>
            <person name="Sekiguchi Y."/>
        </authorList>
    </citation>
    <scope>NUCLEOTIDE SEQUENCE [LARGE SCALE GENOMIC DNA]</scope>
    <source>
        <strain evidence="4">TBC1</strain>
    </source>
</reference>
<dbReference type="GO" id="GO:0003677">
    <property type="term" value="F:DNA binding"/>
    <property type="evidence" value="ECO:0007669"/>
    <property type="project" value="UniProtKB-KW"/>
</dbReference>
<dbReference type="InterPro" id="IPR036390">
    <property type="entry name" value="WH_DNA-bd_sf"/>
</dbReference>
<protein>
    <submittedName>
        <fullName evidence="4">Predicted DNA-binding transcriptional regulator YafY</fullName>
    </submittedName>
</protein>
<dbReference type="Pfam" id="PF08279">
    <property type="entry name" value="HTH_11"/>
    <property type="match status" value="1"/>
</dbReference>
<evidence type="ECO:0000256" key="2">
    <source>
        <dbReference type="ARBA" id="ARBA00023163"/>
    </source>
</evidence>
<keyword evidence="1" id="KW-0805">Transcription regulation</keyword>
<dbReference type="GO" id="GO:0003700">
    <property type="term" value="F:DNA-binding transcription factor activity"/>
    <property type="evidence" value="ECO:0007669"/>
    <property type="project" value="InterPro"/>
</dbReference>
<evidence type="ECO:0000256" key="1">
    <source>
        <dbReference type="ARBA" id="ARBA00023015"/>
    </source>
</evidence>
<dbReference type="PATRIC" id="fig|1678841.3.peg.2637"/>
<evidence type="ECO:0000259" key="3">
    <source>
        <dbReference type="PROSITE" id="PS51000"/>
    </source>
</evidence>
<dbReference type="Proteomes" id="UP000053091">
    <property type="component" value="Unassembled WGS sequence"/>
</dbReference>
<keyword evidence="4" id="KW-0238">DNA-binding</keyword>
<dbReference type="PANTHER" id="PTHR34580:SF1">
    <property type="entry name" value="PROTEIN PAFC"/>
    <property type="match status" value="1"/>
</dbReference>
<sequence length="309" mass="35534">MDQPKVERLLRLMMLLTSNRSNTVSDLSGRLGITERSVYRYIDTLREAGFVLKKDGSYFRIDKSSPYFKEISNLVHFTEEEAWVLKSAIESIDENNLIKQNLKKKLYTVYNYRILADTVSKGKNARNINALVEAMEEEKQVIIRGYSSANSKRVSDRLIEPFAFTTNYIQVWAFDTVSETNKLFKISRMNGVEVCETPWQSKARHATARIDVFRISSTESLPVKLTMSLRAASLLTEEYPLAEKYLQCINDNHWVFEAGVCSYDGVGRFVSGLLGEIFQIEPDEFKQHIISKLENNLINLKNNLKKDIS</sequence>
<dbReference type="InterPro" id="IPR013196">
    <property type="entry name" value="HTH_11"/>
</dbReference>
<dbReference type="Gene3D" id="1.10.10.10">
    <property type="entry name" value="Winged helix-like DNA-binding domain superfamily/Winged helix DNA-binding domain"/>
    <property type="match status" value="1"/>
</dbReference>
<evidence type="ECO:0000313" key="4">
    <source>
        <dbReference type="EMBL" id="GAP44191.1"/>
    </source>
</evidence>
<dbReference type="PANTHER" id="PTHR34580">
    <property type="match status" value="1"/>
</dbReference>
<feature type="domain" description="HTH deoR-type" evidence="3">
    <location>
        <begin position="5"/>
        <end position="60"/>
    </location>
</feature>
<accession>A0A0S7C5R7</accession>
<evidence type="ECO:0000313" key="5">
    <source>
        <dbReference type="Proteomes" id="UP000053091"/>
    </source>
</evidence>
<proteinExistence type="predicted"/>
<dbReference type="RefSeq" id="WP_062042559.1">
    <property type="nucleotide sequence ID" value="NZ_DF968182.1"/>
</dbReference>
<dbReference type="PROSITE" id="PS51000">
    <property type="entry name" value="HTH_DEOR_2"/>
    <property type="match status" value="1"/>
</dbReference>
<dbReference type="PROSITE" id="PS52050">
    <property type="entry name" value="WYL"/>
    <property type="match status" value="1"/>
</dbReference>
<dbReference type="OrthoDB" id="1315521at2"/>
<dbReference type="AlphaFoldDB" id="A0A0S7C5R7"/>